<keyword evidence="5" id="KW-1185">Reference proteome</keyword>
<dbReference type="PANTHER" id="PTHR20916:SF26">
    <property type="entry name" value="CYSTEINE-RICH PROTEIN 2-BINDING PROTEIN"/>
    <property type="match status" value="1"/>
</dbReference>
<feature type="compositionally biased region" description="Low complexity" evidence="1">
    <location>
        <begin position="1195"/>
        <end position="1204"/>
    </location>
</feature>
<organism evidence="4 5">
    <name type="scientific">Fragariocoptes setiger</name>
    <dbReference type="NCBI Taxonomy" id="1670756"/>
    <lineage>
        <taxon>Eukaryota</taxon>
        <taxon>Metazoa</taxon>
        <taxon>Ecdysozoa</taxon>
        <taxon>Arthropoda</taxon>
        <taxon>Chelicerata</taxon>
        <taxon>Arachnida</taxon>
        <taxon>Acari</taxon>
        <taxon>Acariformes</taxon>
        <taxon>Trombidiformes</taxon>
        <taxon>Prostigmata</taxon>
        <taxon>Eupodina</taxon>
        <taxon>Eriophyoidea</taxon>
        <taxon>Phytoptidae</taxon>
        <taxon>Fragariocoptes</taxon>
    </lineage>
</organism>
<feature type="region of interest" description="Disordered" evidence="1">
    <location>
        <begin position="1167"/>
        <end position="1208"/>
    </location>
</feature>
<keyword evidence="2" id="KW-0732">Signal</keyword>
<dbReference type="PANTHER" id="PTHR20916">
    <property type="entry name" value="CYSTEINE AND GLYCINE-RICH PROTEIN 2 BINDING PROTEIN"/>
    <property type="match status" value="1"/>
</dbReference>
<dbReference type="InterPro" id="IPR036058">
    <property type="entry name" value="Kazal_dom_sf"/>
</dbReference>
<evidence type="ECO:0000256" key="1">
    <source>
        <dbReference type="SAM" id="MobiDB-lite"/>
    </source>
</evidence>
<dbReference type="Gene3D" id="3.30.60.30">
    <property type="match status" value="1"/>
</dbReference>
<evidence type="ECO:0000259" key="3">
    <source>
        <dbReference type="PROSITE" id="PS50835"/>
    </source>
</evidence>
<accession>A0ABQ7SAL6</accession>
<comment type="caution">
    <text evidence="4">The sequence shown here is derived from an EMBL/GenBank/DDBJ whole genome shotgun (WGS) entry which is preliminary data.</text>
</comment>
<dbReference type="Proteomes" id="UP000825002">
    <property type="component" value="Unassembled WGS sequence"/>
</dbReference>
<feature type="compositionally biased region" description="Polar residues" evidence="1">
    <location>
        <begin position="1175"/>
        <end position="1188"/>
    </location>
</feature>
<feature type="non-terminal residue" evidence="4">
    <location>
        <position position="1338"/>
    </location>
</feature>
<evidence type="ECO:0000256" key="2">
    <source>
        <dbReference type="SAM" id="SignalP"/>
    </source>
</evidence>
<feature type="compositionally biased region" description="Polar residues" evidence="1">
    <location>
        <begin position="280"/>
        <end position="289"/>
    </location>
</feature>
<gene>
    <name evidence="4" type="ORF">GZH46_00987</name>
</gene>
<feature type="compositionally biased region" description="Acidic residues" evidence="1">
    <location>
        <begin position="292"/>
        <end position="305"/>
    </location>
</feature>
<name>A0ABQ7SAL6_9ACAR</name>
<feature type="region of interest" description="Disordered" evidence="1">
    <location>
        <begin position="262"/>
        <end position="314"/>
    </location>
</feature>
<feature type="compositionally biased region" description="Low complexity" evidence="1">
    <location>
        <begin position="778"/>
        <end position="794"/>
    </location>
</feature>
<reference evidence="4 5" key="1">
    <citation type="submission" date="2020-10" db="EMBL/GenBank/DDBJ databases">
        <authorList>
            <person name="Klimov P.B."/>
            <person name="Dyachkov S.M."/>
            <person name="Chetverikov P.E."/>
        </authorList>
    </citation>
    <scope>NUCLEOTIDE SEQUENCE [LARGE SCALE GENOMIC DNA]</scope>
    <source>
        <strain evidence="4">BMOC 18-1129-001#AD2665</strain>
        <tissue evidence="4">Entire mites</tissue>
    </source>
</reference>
<feature type="signal peptide" evidence="2">
    <location>
        <begin position="1"/>
        <end position="22"/>
    </location>
</feature>
<sequence length="1338" mass="149225">MHLFPSVHSILMYALFVSLNFALFKFELHAEAHGQHQSWTRRHYRSPFIHNKDNNCSYNHWHISSTSPEVTNNNSHLHSNILNANVLLDNDDSNSLSQKSAFLQNTNLNFISTNKVVTTISKQYQYQTNTRPIQINSQQFKSSEIIIDKEPQDNESELKLQLECDEPLVCDDNAPLVCASDGYIYESICELRQRACRYWLPALRTVDSELCLKIFAQRENVTSHTTTNTNDEHDEIQQKFDARRARLFAQYLLELQRNQSNNNAIDDVNEDEDGHALPANSRSNELTGSREQEEEEEEGKEDEENQDHTHSELNQQQRLHIVHAGYEWLKLDCWHSVSHPVVWHRNGARLREHLLVSSADYEIVRSDGPYVRRQHRSRGRHHRLRRYRAAIVVETDNNTSREHIVTIENTPLVLHHVRTYMSANYTCHKLERSTTSQLRETINTHSLASHTVRVVSEPHVVLRPTRGVVRALAGGSTNFECQFETLGPTCASTFGVNLNNLNGGNNSNSTCDQLIVRWFLNDEEIVPHHDSQMSSAKVGAKVSSRASIIMGASRLRLDSLEPSDSGAIWCRTEVTPCTSDQSLYTIRPLVGAARVVLQVEQPAATNIGQLNDVDNSNDDDISQNDDNFIHGTTSENDLEDNNESNVSNSDEQLWVFHQSGITVYGDVDNTANVVYELASNAMLAPSSGQHHHTVGNNNKVTLCGGLSINEIVLCEWSTSATWWRPLNNGVELIAVGQPNLARVLVFNARTHQLEYVIRTQPYPQQLWTMAATATPFCKQQQQSMNKQQQQQQQKQKQKQKQKHQQQRARPTTNGAVVDAVDDAQHQQQKSQQLSCRNSMQQESLWVLAGQKHTTMDHSHRSQRAVIDHKHVQVFDLLPKDGAAASSSLSGIAGHIVDDRVHIVKSGVAFDRVRSLYVGVPAAAAALGVSLGAEANKGVGVTTNAAAAERGPYAYVAYTNEATLAKLDVTQRTYARLVYLRINNDSTTHSSVLTIPAAVVADSVRDTRRQYTLSLSSSGERETTQCLPLTASVSAPNALLVVQCAPPVWGQLSVDTVSDTVIGYEPRIRAAQRLFVSPDHKYLLSVDTSTNGKSITSNGMVNNAPMGGSMVFVQTLTHGSVPTFQYDVRTTMTVLDCAFVWTNGYYSALLLATTTLYGQQQQTKMTSSSTFHSVDDQQSGAVRPTNRTNLTERHSNSNNNNLNDSNNHKRSNLEVLNLRLADGRVELVAAIAPSTGVNNNQNNDDESIAMFDDIRESIGDDDNGNGYEEDYGHDNQRLVARQSLRLQVSSQSKLASLAVGPTVYVLDTDEGRVRARLRPGTSNSTANISTIIWSSPSSV</sequence>
<evidence type="ECO:0000313" key="5">
    <source>
        <dbReference type="Proteomes" id="UP000825002"/>
    </source>
</evidence>
<feature type="chain" id="PRO_5047127002" description="Ig-like domain-containing protein" evidence="2">
    <location>
        <begin position="23"/>
        <end position="1338"/>
    </location>
</feature>
<protein>
    <recommendedName>
        <fullName evidence="3">Ig-like domain-containing protein</fullName>
    </recommendedName>
</protein>
<feature type="compositionally biased region" description="Basic residues" evidence="1">
    <location>
        <begin position="795"/>
        <end position="806"/>
    </location>
</feature>
<dbReference type="PROSITE" id="PS50835">
    <property type="entry name" value="IG_LIKE"/>
    <property type="match status" value="1"/>
</dbReference>
<feature type="region of interest" description="Disordered" evidence="1">
    <location>
        <begin position="608"/>
        <end position="645"/>
    </location>
</feature>
<feature type="region of interest" description="Disordered" evidence="1">
    <location>
        <begin position="778"/>
        <end position="813"/>
    </location>
</feature>
<dbReference type="InterPro" id="IPR007110">
    <property type="entry name" value="Ig-like_dom"/>
</dbReference>
<evidence type="ECO:0000313" key="4">
    <source>
        <dbReference type="EMBL" id="KAG9510470.1"/>
    </source>
</evidence>
<dbReference type="SUPFAM" id="SSF100895">
    <property type="entry name" value="Kazal-type serine protease inhibitors"/>
    <property type="match status" value="1"/>
</dbReference>
<dbReference type="EMBL" id="JAIFTH010000138">
    <property type="protein sequence ID" value="KAG9510470.1"/>
    <property type="molecule type" value="Genomic_DNA"/>
</dbReference>
<proteinExistence type="predicted"/>
<dbReference type="CDD" id="cd00104">
    <property type="entry name" value="KAZAL_FS"/>
    <property type="match status" value="1"/>
</dbReference>
<feature type="domain" description="Ig-like" evidence="3">
    <location>
        <begin position="458"/>
        <end position="573"/>
    </location>
</feature>